<dbReference type="InterPro" id="IPR025738">
    <property type="entry name" value="BatD"/>
</dbReference>
<keyword evidence="2" id="KW-0472">Membrane</keyword>
<dbReference type="EMBL" id="CP032551">
    <property type="protein sequence ID" value="QGT94825.1"/>
    <property type="molecule type" value="Genomic_DNA"/>
</dbReference>
<evidence type="ECO:0000256" key="1">
    <source>
        <dbReference type="SAM" id="MobiDB-lite"/>
    </source>
</evidence>
<sequence length="571" mass="63369">MVVNNVLKVFLISLVFWFSAAASAQEAEIVASVDKNPIIQSEPFTLTVTINDDISESAWDAEQQLRDFRILNVRSSRRTSVINGVTTRTTSFIVNLQAPATPGIVRIPPIQIGSARSNAIELTILDAAASVDELEQRPAFIRTSLESKRVYVQQQFKLVSRLYLSANLHSGNLIAPNLPEAEVVQFGKDEESYEIINGKRYQVFQRTYLITPQRSGDLKLEGPVFEGQITRDSSRSVFSSIATTQPVSAVAVPTSITVLPRPADWTGHWLPSELVSVSVERANPEQPIEVGQPITLTYRVTAIGVSTEQLPTLTLDDFDGASVYPESPEFASTTRNGRVIAQRSQTVAVIPRQAGKFTIPEVQVEWFNTRLGQAQLSSSEPITLEVSPSSQAAAPAPVADKPANENDVVVDEPTQQTKAQYQSNNTLYFYLAVIFAALWVITLSLWAWWWLRRSAKPVAINDNKEQNTAAASWSHLQKVALENDANATDLALRKWAREKFQLPMFDLFELAQHFNHQPLSSQIDHIQRCRFSGAGATWLEGKALIRALKAAQKQRKSTKSKKDTLSPLYPS</sequence>
<protein>
    <submittedName>
        <fullName evidence="5">Protein BatD</fullName>
    </submittedName>
</protein>
<dbReference type="InterPro" id="IPR057699">
    <property type="entry name" value="DUF7939"/>
</dbReference>
<reference evidence="5 6" key="1">
    <citation type="submission" date="2018-09" db="EMBL/GenBank/DDBJ databases">
        <title>Whole genome sequencing of Idiomarina andamanensis W-5T (LMG 29773T= JCM 31645T).</title>
        <authorList>
            <person name="Das S.K."/>
        </authorList>
    </citation>
    <scope>NUCLEOTIDE SEQUENCE [LARGE SCALE GENOMIC DNA]</scope>
    <source>
        <strain evidence="5 6">W-5T</strain>
    </source>
</reference>
<organism evidence="5 6">
    <name type="scientific">Pseudidiomarina andamanensis</name>
    <dbReference type="NCBI Taxonomy" id="1940690"/>
    <lineage>
        <taxon>Bacteria</taxon>
        <taxon>Pseudomonadati</taxon>
        <taxon>Pseudomonadota</taxon>
        <taxon>Gammaproteobacteria</taxon>
        <taxon>Alteromonadales</taxon>
        <taxon>Idiomarinaceae</taxon>
        <taxon>Pseudidiomarina</taxon>
    </lineage>
</organism>
<keyword evidence="2" id="KW-1133">Transmembrane helix</keyword>
<feature type="region of interest" description="Disordered" evidence="1">
    <location>
        <begin position="552"/>
        <end position="571"/>
    </location>
</feature>
<dbReference type="Proteomes" id="UP000427820">
    <property type="component" value="Chromosome"/>
</dbReference>
<gene>
    <name evidence="5" type="ORF">D3795_00905</name>
</gene>
<dbReference type="PANTHER" id="PTHR40940">
    <property type="entry name" value="PROTEIN BATD-RELATED"/>
    <property type="match status" value="1"/>
</dbReference>
<dbReference type="AlphaFoldDB" id="A0AA92ET64"/>
<feature type="signal peptide" evidence="3">
    <location>
        <begin position="1"/>
        <end position="24"/>
    </location>
</feature>
<dbReference type="Pfam" id="PF25607">
    <property type="entry name" value="DUF7939"/>
    <property type="match status" value="1"/>
</dbReference>
<dbReference type="Pfam" id="PF13584">
    <property type="entry name" value="BatD"/>
    <property type="match status" value="3"/>
</dbReference>
<evidence type="ECO:0000256" key="2">
    <source>
        <dbReference type="SAM" id="Phobius"/>
    </source>
</evidence>
<name>A0AA92ET64_9GAMM</name>
<evidence type="ECO:0000313" key="6">
    <source>
        <dbReference type="Proteomes" id="UP000427820"/>
    </source>
</evidence>
<feature type="transmembrane region" description="Helical" evidence="2">
    <location>
        <begin position="427"/>
        <end position="451"/>
    </location>
</feature>
<evidence type="ECO:0000256" key="3">
    <source>
        <dbReference type="SAM" id="SignalP"/>
    </source>
</evidence>
<dbReference type="KEGG" id="panm:D3795_00905"/>
<feature type="domain" description="DUF7939" evidence="4">
    <location>
        <begin position="470"/>
        <end position="554"/>
    </location>
</feature>
<keyword evidence="6" id="KW-1185">Reference proteome</keyword>
<evidence type="ECO:0000313" key="5">
    <source>
        <dbReference type="EMBL" id="QGT94825.1"/>
    </source>
</evidence>
<dbReference type="PANTHER" id="PTHR40940:SF1">
    <property type="entry name" value="PROTEIN BATD"/>
    <property type="match status" value="1"/>
</dbReference>
<keyword evidence="3" id="KW-0732">Signal</keyword>
<feature type="chain" id="PRO_5041646312" evidence="3">
    <location>
        <begin position="25"/>
        <end position="571"/>
    </location>
</feature>
<accession>A0AA92ET64</accession>
<proteinExistence type="predicted"/>
<evidence type="ECO:0000259" key="4">
    <source>
        <dbReference type="Pfam" id="PF25607"/>
    </source>
</evidence>
<keyword evidence="2" id="KW-0812">Transmembrane</keyword>